<feature type="region of interest" description="Disordered" evidence="3">
    <location>
        <begin position="595"/>
        <end position="629"/>
    </location>
</feature>
<organism evidence="5 6">
    <name type="scientific">Fistulifera solaris</name>
    <name type="common">Oleaginous diatom</name>
    <dbReference type="NCBI Taxonomy" id="1519565"/>
    <lineage>
        <taxon>Eukaryota</taxon>
        <taxon>Sar</taxon>
        <taxon>Stramenopiles</taxon>
        <taxon>Ochrophyta</taxon>
        <taxon>Bacillariophyta</taxon>
        <taxon>Bacillariophyceae</taxon>
        <taxon>Bacillariophycidae</taxon>
        <taxon>Naviculales</taxon>
        <taxon>Naviculaceae</taxon>
        <taxon>Fistulifera</taxon>
    </lineage>
</organism>
<keyword evidence="6" id="KW-1185">Reference proteome</keyword>
<dbReference type="GO" id="GO:0035145">
    <property type="term" value="C:exon-exon junction complex"/>
    <property type="evidence" value="ECO:0007669"/>
    <property type="project" value="TreeGrafter"/>
</dbReference>
<feature type="domain" description="MIF4G" evidence="4">
    <location>
        <begin position="634"/>
        <end position="824"/>
    </location>
</feature>
<evidence type="ECO:0000256" key="3">
    <source>
        <dbReference type="SAM" id="MobiDB-lite"/>
    </source>
</evidence>
<evidence type="ECO:0000256" key="2">
    <source>
        <dbReference type="ARBA" id="ARBA00022490"/>
    </source>
</evidence>
<dbReference type="Gene3D" id="1.25.40.180">
    <property type="match status" value="3"/>
</dbReference>
<evidence type="ECO:0000313" key="5">
    <source>
        <dbReference type="EMBL" id="GAX12982.1"/>
    </source>
</evidence>
<feature type="compositionally biased region" description="Acidic residues" evidence="3">
    <location>
        <begin position="599"/>
        <end position="608"/>
    </location>
</feature>
<evidence type="ECO:0000313" key="6">
    <source>
        <dbReference type="Proteomes" id="UP000198406"/>
    </source>
</evidence>
<dbReference type="OrthoDB" id="27832at2759"/>
<dbReference type="InterPro" id="IPR003890">
    <property type="entry name" value="MIF4G-like_typ-3"/>
</dbReference>
<feature type="compositionally biased region" description="Polar residues" evidence="3">
    <location>
        <begin position="1005"/>
        <end position="1014"/>
    </location>
</feature>
<dbReference type="Pfam" id="PF04050">
    <property type="entry name" value="Upf2"/>
    <property type="match status" value="1"/>
</dbReference>
<dbReference type="InterPro" id="IPR016024">
    <property type="entry name" value="ARM-type_fold"/>
</dbReference>
<dbReference type="Proteomes" id="UP000198406">
    <property type="component" value="Unassembled WGS sequence"/>
</dbReference>
<dbReference type="PANTHER" id="PTHR12839">
    <property type="entry name" value="NONSENSE-MEDIATED MRNA DECAY PROTEIN 2 UP-FRAMESHIFT SUPPRESSOR 2"/>
    <property type="match status" value="1"/>
</dbReference>
<dbReference type="SUPFAM" id="SSF48371">
    <property type="entry name" value="ARM repeat"/>
    <property type="match status" value="2"/>
</dbReference>
<dbReference type="GO" id="GO:0005737">
    <property type="term" value="C:cytoplasm"/>
    <property type="evidence" value="ECO:0007669"/>
    <property type="project" value="UniProtKB-SubCell"/>
</dbReference>
<dbReference type="InterPro" id="IPR007193">
    <property type="entry name" value="Upf2/Nmd2_C"/>
</dbReference>
<feature type="region of interest" description="Disordered" evidence="3">
    <location>
        <begin position="1"/>
        <end position="108"/>
    </location>
</feature>
<dbReference type="EMBL" id="BDSP01000060">
    <property type="protein sequence ID" value="GAX12982.1"/>
    <property type="molecule type" value="Genomic_DNA"/>
</dbReference>
<feature type="compositionally biased region" description="Basic and acidic residues" evidence="3">
    <location>
        <begin position="90"/>
        <end position="108"/>
    </location>
</feature>
<dbReference type="GO" id="GO:0003723">
    <property type="term" value="F:RNA binding"/>
    <property type="evidence" value="ECO:0007669"/>
    <property type="project" value="InterPro"/>
</dbReference>
<gene>
    <name evidence="5" type="ORF">FisN_2Hh472</name>
</gene>
<feature type="region of interest" description="Disordered" evidence="3">
    <location>
        <begin position="1282"/>
        <end position="1308"/>
    </location>
</feature>
<comment type="subcellular location">
    <subcellularLocation>
        <location evidence="1">Cytoplasm</location>
    </subcellularLocation>
</comment>
<accession>A0A1Z5JGG5</accession>
<feature type="compositionally biased region" description="Low complexity" evidence="3">
    <location>
        <begin position="1437"/>
        <end position="1447"/>
    </location>
</feature>
<dbReference type="PANTHER" id="PTHR12839:SF7">
    <property type="entry name" value="REGULATOR OF NONSENSE TRANSCRIPTS 2"/>
    <property type="match status" value="1"/>
</dbReference>
<feature type="compositionally biased region" description="Basic and acidic residues" evidence="3">
    <location>
        <begin position="1025"/>
        <end position="1035"/>
    </location>
</feature>
<dbReference type="SMART" id="SM00543">
    <property type="entry name" value="MIF4G"/>
    <property type="match status" value="2"/>
</dbReference>
<feature type="compositionally biased region" description="Basic and acidic residues" evidence="3">
    <location>
        <begin position="1206"/>
        <end position="1220"/>
    </location>
</feature>
<feature type="compositionally biased region" description="Acidic residues" evidence="3">
    <location>
        <begin position="1180"/>
        <end position="1205"/>
    </location>
</feature>
<feature type="region of interest" description="Disordered" evidence="3">
    <location>
        <begin position="999"/>
        <end position="1039"/>
    </location>
</feature>
<evidence type="ECO:0000256" key="1">
    <source>
        <dbReference type="ARBA" id="ARBA00004496"/>
    </source>
</evidence>
<keyword evidence="2" id="KW-0963">Cytoplasm</keyword>
<dbReference type="GO" id="GO:0000184">
    <property type="term" value="P:nuclear-transcribed mRNA catabolic process, nonsense-mediated decay"/>
    <property type="evidence" value="ECO:0007669"/>
    <property type="project" value="InterPro"/>
</dbReference>
<feature type="region of interest" description="Disordered" evidence="3">
    <location>
        <begin position="1173"/>
        <end position="1239"/>
    </location>
</feature>
<dbReference type="InParanoid" id="A0A1Z5JGG5"/>
<sequence>MISNPSPEGRGGGRAGGRKGRGRGGRPAGREGGRSNSGGDPDAANAKGRGGRTSSKRGRGRNAEKNSDGRAGGRVGGRSGNKPPQPSVDLVEKQKQEEEEKQRREAEAERKRLEKLQREALEKRKQEIAALEERMRNAIDTVKQFTDVKVLRQASRKAMANLAEARKEFESNKKKLKTDLKKCTAFVKKIRSGSAWSNSNIDTNDVVKDVSNLNLSRYVDEIVTAIVESKPKIADLPVVVALCQAMDLRYEDFLSNLLRAIWSVINTTNKNDPETSKLRRVYFRLVTQLHLSGLSVDVKPIVKCIAEAVGAKDDIYTVQDANILVAFAKAASPDIFEVIPKSVQDSLDYIRVQLESRSVSVTGESAQDAPEKMTEHTLENDVANLPPLVVSAKLLEEAFERKALLDSMDGETGLWDPDDVGGHKILVTHCKGAYKVLSNSLVQTHVKLQKLVKRCDQDRLLAGSLTEAREKGLEDARKLKDSLQKTVEALADVMALAVPNLLEEEESDFELSKSAGVEVWTKGADEEAGDFGPFDDEETRAFYCDIPDLLATIPPALLGMSEDDIESKTAENAVKYGSGSTSVVSNEDMTVEITSVSEEQLDAEEAEAEKDKNGDDSNLEDEENEDAPHYRLTVLLDQELPECNRREQVDDLSERFCTNHGSSKNSRKRLTKALFLVPRSRLDLLPFYARFTATVDRVWGEIGPALVTELEQQFHGQTKFKKNLNIESRMRTARYIGELTKFRVAPPIVFLRCMKRCLDDFTGSNVDIACTLMESSGRFLYRLPHTSTHLSSIMEIMTRLTKAKNLDERLQGLVNAALYTVKPPLKGPRKRAKEYPPLESYLRCLFFTRLYPTNASCSFVAKQIARLPWHDPAQECGALVCNLMLKAARKGRYKTIQAIATVAGNLRTQKAAGEATVRLIDAVLEELRWAVEKPNFRDQQRVITYARLLGELCSSSQVSAQIVLCQLYDFINIGHEIPESLREASRKLLSEQNNQSGADSLFPVYNSSSGVSQTVREDEEMEEPLEIRTEQDAAEPKPVAVSEYSKFDPRVPSAQDPPNSAYRIKLVCTLLEVSAKQLASRNNLSRLKGFLTAFQRYLFTKSMLPTDVEFALLDTFDALDSQWRRVGKVGKSADTKITGFPRYATWFEAHNATVAIEEAEALYEQQQRATLASGSTLIRDDEDDSLSSADGDEDDGSSSSDDETLSDAHESYIQSDRESQESDSEGSSDSVEDFENEDVFDEEAYMRQLEEEAFERELRRVTMEALEKGKSASRKLVADYMPSGSHSIKKKPDIAGKGGPMPESGISSTNFQGAGISFQLLKKGSKGKVEAKELIVPMDTNLALVATKQDDEAAKERDVIKQRVLQYEAESAESEYSGGNVYLEQEKLQVIRNRPLLMDDIDKNFGTRGGNLRSSDKPTGRATARPPLSGRGRGRGRSSSSGRTLFG</sequence>
<feature type="domain" description="MIF4G" evidence="4">
    <location>
        <begin position="840"/>
        <end position="1122"/>
    </location>
</feature>
<evidence type="ECO:0000259" key="4">
    <source>
        <dbReference type="SMART" id="SM00543"/>
    </source>
</evidence>
<dbReference type="InterPro" id="IPR039762">
    <property type="entry name" value="Nmd2/UPF2"/>
</dbReference>
<comment type="caution">
    <text evidence="5">The sequence shown here is derived from an EMBL/GenBank/DDBJ whole genome shotgun (WGS) entry which is preliminary data.</text>
</comment>
<protein>
    <submittedName>
        <fullName evidence="5">Regulator of nonsense transcripts 2</fullName>
    </submittedName>
</protein>
<dbReference type="Pfam" id="PF02854">
    <property type="entry name" value="MIF4G"/>
    <property type="match status" value="2"/>
</dbReference>
<reference evidence="5 6" key="1">
    <citation type="journal article" date="2015" name="Plant Cell">
        <title>Oil accumulation by the oleaginous diatom Fistulifera solaris as revealed by the genome and transcriptome.</title>
        <authorList>
            <person name="Tanaka T."/>
            <person name="Maeda Y."/>
            <person name="Veluchamy A."/>
            <person name="Tanaka M."/>
            <person name="Abida H."/>
            <person name="Marechal E."/>
            <person name="Bowler C."/>
            <person name="Muto M."/>
            <person name="Sunaga Y."/>
            <person name="Tanaka M."/>
            <person name="Yoshino T."/>
            <person name="Taniguchi T."/>
            <person name="Fukuda Y."/>
            <person name="Nemoto M."/>
            <person name="Matsumoto M."/>
            <person name="Wong P.S."/>
            <person name="Aburatani S."/>
            <person name="Fujibuchi W."/>
        </authorList>
    </citation>
    <scope>NUCLEOTIDE SEQUENCE [LARGE SCALE GENOMIC DNA]</scope>
    <source>
        <strain evidence="5 6">JPCC DA0580</strain>
    </source>
</reference>
<feature type="compositionally biased region" description="Gly residues" evidence="3">
    <location>
        <begin position="70"/>
        <end position="79"/>
    </location>
</feature>
<proteinExistence type="predicted"/>
<name>A0A1Z5JGG5_FISSO</name>
<feature type="compositionally biased region" description="Acidic residues" evidence="3">
    <location>
        <begin position="1221"/>
        <end position="1239"/>
    </location>
</feature>
<feature type="region of interest" description="Disordered" evidence="3">
    <location>
        <begin position="1399"/>
        <end position="1447"/>
    </location>
</feature>